<comment type="caution">
    <text evidence="1">The sequence shown here is derived from an EMBL/GenBank/DDBJ whole genome shotgun (WGS) entry which is preliminary data.</text>
</comment>
<reference evidence="1" key="1">
    <citation type="submission" date="2022-02" db="EMBL/GenBank/DDBJ databases">
        <title>Fredinandcohnia quinoae sp. nov. isolated from Chenopodium quinoa seeds.</title>
        <authorList>
            <person name="Saati-Santamaria Z."/>
            <person name="Flores-Felix J.D."/>
            <person name="Igual J.M."/>
            <person name="Velazquez E."/>
            <person name="Garcia-Fraile P."/>
            <person name="Martinez-Molina E."/>
        </authorList>
    </citation>
    <scope>NUCLEOTIDE SEQUENCE</scope>
    <source>
        <strain evidence="1">SECRCQ15</strain>
    </source>
</reference>
<sequence>MKVYVSVKQAGKRRAFLTKEELELKNQPTSLRALITEVISMKVEEYNDKALDSPLVQYLSFDEIETEIQTGKVGFGYRTNEQKADVEKAIETAILAYTDGLYRVFVEDKEIEKLDEPLTIQEGDILTFIRFTMLSGRMW</sequence>
<dbReference type="Proteomes" id="UP001431131">
    <property type="component" value="Unassembled WGS sequence"/>
</dbReference>
<protein>
    <submittedName>
        <fullName evidence="1">Uncharacterized protein</fullName>
    </submittedName>
</protein>
<organism evidence="1 2">
    <name type="scientific">Fredinandcohnia quinoae</name>
    <dbReference type="NCBI Taxonomy" id="2918902"/>
    <lineage>
        <taxon>Bacteria</taxon>
        <taxon>Bacillati</taxon>
        <taxon>Bacillota</taxon>
        <taxon>Bacilli</taxon>
        <taxon>Bacillales</taxon>
        <taxon>Bacillaceae</taxon>
        <taxon>Fredinandcohnia</taxon>
    </lineage>
</organism>
<accession>A0AAW5DZ11</accession>
<name>A0AAW5DZ11_9BACI</name>
<proteinExistence type="predicted"/>
<dbReference type="AlphaFoldDB" id="A0AAW5DZ11"/>
<evidence type="ECO:0000313" key="2">
    <source>
        <dbReference type="Proteomes" id="UP001431131"/>
    </source>
</evidence>
<keyword evidence="2" id="KW-1185">Reference proteome</keyword>
<gene>
    <name evidence="1" type="ORF">MJG50_04380</name>
</gene>
<evidence type="ECO:0000313" key="1">
    <source>
        <dbReference type="EMBL" id="MCH1624554.1"/>
    </source>
</evidence>
<dbReference type="EMBL" id="JAKTTI010000004">
    <property type="protein sequence ID" value="MCH1624554.1"/>
    <property type="molecule type" value="Genomic_DNA"/>
</dbReference>
<dbReference type="RefSeq" id="WP_240253086.1">
    <property type="nucleotide sequence ID" value="NZ_JAKTTI010000004.1"/>
</dbReference>